<evidence type="ECO:0000313" key="2">
    <source>
        <dbReference type="EMBL" id="KAG9451290.1"/>
    </source>
</evidence>
<feature type="region of interest" description="Disordered" evidence="1">
    <location>
        <begin position="65"/>
        <end position="99"/>
    </location>
</feature>
<comment type="caution">
    <text evidence="2">The sequence shown here is derived from an EMBL/GenBank/DDBJ whole genome shotgun (WGS) entry which is preliminary data.</text>
</comment>
<dbReference type="AlphaFoldDB" id="A0AAV7ER18"/>
<sequence>MTQAVKFSQFVGFCNPKHQTRHPRARIIYNHNKIRGNERITKNSAANKWTLIHRPKKRLNRTKLSTGVPKTSRKSAGFIQSPISNGHKRKGNNENPSMLVPNRLAFATDFRHETQKREKERAEEFVGYLRKEAVDWNAVWRRDRLEISPLIPCTVSVTRATGATCRTEKIFALERGKRGERAANRFSFATGTILTTSTGTQKWTGLLTGVPSFSNQSVGLR</sequence>
<dbReference type="EMBL" id="JAINDJ010000004">
    <property type="protein sequence ID" value="KAG9451290.1"/>
    <property type="molecule type" value="Genomic_DNA"/>
</dbReference>
<name>A0AAV7ER18_ARIFI</name>
<gene>
    <name evidence="2" type="ORF">H6P81_011255</name>
</gene>
<proteinExistence type="predicted"/>
<evidence type="ECO:0000313" key="3">
    <source>
        <dbReference type="Proteomes" id="UP000825729"/>
    </source>
</evidence>
<organism evidence="2 3">
    <name type="scientific">Aristolochia fimbriata</name>
    <name type="common">White veined hardy Dutchman's pipe vine</name>
    <dbReference type="NCBI Taxonomy" id="158543"/>
    <lineage>
        <taxon>Eukaryota</taxon>
        <taxon>Viridiplantae</taxon>
        <taxon>Streptophyta</taxon>
        <taxon>Embryophyta</taxon>
        <taxon>Tracheophyta</taxon>
        <taxon>Spermatophyta</taxon>
        <taxon>Magnoliopsida</taxon>
        <taxon>Magnoliidae</taxon>
        <taxon>Piperales</taxon>
        <taxon>Aristolochiaceae</taxon>
        <taxon>Aristolochia</taxon>
    </lineage>
</organism>
<dbReference type="Proteomes" id="UP000825729">
    <property type="component" value="Unassembled WGS sequence"/>
</dbReference>
<evidence type="ECO:0000256" key="1">
    <source>
        <dbReference type="SAM" id="MobiDB-lite"/>
    </source>
</evidence>
<accession>A0AAV7ER18</accession>
<reference evidence="2 3" key="1">
    <citation type="submission" date="2021-07" db="EMBL/GenBank/DDBJ databases">
        <title>The Aristolochia fimbriata genome: insights into angiosperm evolution, floral development and chemical biosynthesis.</title>
        <authorList>
            <person name="Jiao Y."/>
        </authorList>
    </citation>
    <scope>NUCLEOTIDE SEQUENCE [LARGE SCALE GENOMIC DNA]</scope>
    <source>
        <strain evidence="2">IBCAS-2021</strain>
        <tissue evidence="2">Leaf</tissue>
    </source>
</reference>
<protein>
    <submittedName>
        <fullName evidence="2">Uncharacterized protein</fullName>
    </submittedName>
</protein>
<keyword evidence="3" id="KW-1185">Reference proteome</keyword>